<evidence type="ECO:0000313" key="1">
    <source>
        <dbReference type="EMBL" id="RYQ96955.1"/>
    </source>
</evidence>
<proteinExistence type="predicted"/>
<evidence type="ECO:0000313" key="2">
    <source>
        <dbReference type="Proteomes" id="UP000289738"/>
    </source>
</evidence>
<name>A0A444Y4V8_ARAHY</name>
<comment type="caution">
    <text evidence="1">The sequence shown here is derived from an EMBL/GenBank/DDBJ whole genome shotgun (WGS) entry which is preliminary data.</text>
</comment>
<reference evidence="1 2" key="1">
    <citation type="submission" date="2019-01" db="EMBL/GenBank/DDBJ databases">
        <title>Sequencing of cultivated peanut Arachis hypogaea provides insights into genome evolution and oil improvement.</title>
        <authorList>
            <person name="Chen X."/>
        </authorList>
    </citation>
    <scope>NUCLEOTIDE SEQUENCE [LARGE SCALE GENOMIC DNA]</scope>
    <source>
        <strain evidence="2">cv. Fuhuasheng</strain>
        <tissue evidence="1">Leaves</tissue>
    </source>
</reference>
<dbReference type="STRING" id="3818.A0A444Y4V8"/>
<gene>
    <name evidence="1" type="ORF">Ahy_B08g092897</name>
</gene>
<dbReference type="PANTHER" id="PTHR34835:SF34">
    <property type="entry name" value="OS08G0555500 PROTEIN"/>
    <property type="match status" value="1"/>
</dbReference>
<sequence>MENLSSLDCILDQTKDLRCSTKLLHEKFENMSEVKKAIVEKLGFEGLMPTPPMNVPYKILKDTRHGALRIKTKRLGVVFGLNTSEDLFSEKISLKGVFEENKEIYKRFQEKILKNLIDEMVNIGVDNDQDRLMFKRIFILYIQMTFLLPTTINKVSPIHMAPIFRMDNITDHVLDFIIKGTSNYHLKKKKSIDGCLYALMVVYFHETKHKNKKAYAIPGPPCVMLWDREALVQRIRAEIEGHMMM</sequence>
<dbReference type="Proteomes" id="UP000289738">
    <property type="component" value="Chromosome B08"/>
</dbReference>
<organism evidence="1 2">
    <name type="scientific">Arachis hypogaea</name>
    <name type="common">Peanut</name>
    <dbReference type="NCBI Taxonomy" id="3818"/>
    <lineage>
        <taxon>Eukaryota</taxon>
        <taxon>Viridiplantae</taxon>
        <taxon>Streptophyta</taxon>
        <taxon>Embryophyta</taxon>
        <taxon>Tracheophyta</taxon>
        <taxon>Spermatophyta</taxon>
        <taxon>Magnoliopsida</taxon>
        <taxon>eudicotyledons</taxon>
        <taxon>Gunneridae</taxon>
        <taxon>Pentapetalae</taxon>
        <taxon>rosids</taxon>
        <taxon>fabids</taxon>
        <taxon>Fabales</taxon>
        <taxon>Fabaceae</taxon>
        <taxon>Papilionoideae</taxon>
        <taxon>50 kb inversion clade</taxon>
        <taxon>dalbergioids sensu lato</taxon>
        <taxon>Dalbergieae</taxon>
        <taxon>Pterocarpus clade</taxon>
        <taxon>Arachis</taxon>
    </lineage>
</organism>
<accession>A0A444Y4V8</accession>
<dbReference type="AlphaFoldDB" id="A0A444Y4V8"/>
<dbReference type="PANTHER" id="PTHR34835">
    <property type="entry name" value="OS07G0283600 PROTEIN-RELATED"/>
    <property type="match status" value="1"/>
</dbReference>
<protein>
    <submittedName>
        <fullName evidence="1">Uncharacterized protein</fullName>
    </submittedName>
</protein>
<keyword evidence="2" id="KW-1185">Reference proteome</keyword>
<dbReference type="EMBL" id="SDMP01000018">
    <property type="protein sequence ID" value="RYQ96955.1"/>
    <property type="molecule type" value="Genomic_DNA"/>
</dbReference>